<dbReference type="RefSeq" id="WP_315652571.1">
    <property type="nucleotide sequence ID" value="NZ_JAVXZY010000010.1"/>
</dbReference>
<keyword evidence="1" id="KW-0175">Coiled coil</keyword>
<name>A0ABU3PGL9_9BURK</name>
<accession>A0ABU3PGL9</accession>
<evidence type="ECO:0000313" key="3">
    <source>
        <dbReference type="Proteomes" id="UP001246372"/>
    </source>
</evidence>
<organism evidence="2 3">
    <name type="scientific">Roseateles aquae</name>
    <dbReference type="NCBI Taxonomy" id="3077235"/>
    <lineage>
        <taxon>Bacteria</taxon>
        <taxon>Pseudomonadati</taxon>
        <taxon>Pseudomonadota</taxon>
        <taxon>Betaproteobacteria</taxon>
        <taxon>Burkholderiales</taxon>
        <taxon>Sphaerotilaceae</taxon>
        <taxon>Roseateles</taxon>
    </lineage>
</organism>
<feature type="coiled-coil region" evidence="1">
    <location>
        <begin position="119"/>
        <end position="162"/>
    </location>
</feature>
<dbReference type="InterPro" id="IPR021242">
    <property type="entry name" value="DUF2799"/>
</dbReference>
<evidence type="ECO:0000313" key="2">
    <source>
        <dbReference type="EMBL" id="MDT9001691.1"/>
    </source>
</evidence>
<keyword evidence="3" id="KW-1185">Reference proteome</keyword>
<gene>
    <name evidence="2" type="ORF">RQP53_20610</name>
</gene>
<sequence>MAVCAVLLALSGCASMSEDQCRRADWQQQGTRDGRDGYGRDRVGDHAEACAKVGVVPDEPRWLTGWSDGVRQYCRPARGWELGLRGEYYRGVCADQPGGDEFERYYEAAKRVYTLGQQLDRNYSEMQRLERSLADAKTDEERKQLRAQLRELDIEQQRLRARQRVELTNAPR</sequence>
<dbReference type="Pfam" id="PF10973">
    <property type="entry name" value="DUF2799"/>
    <property type="match status" value="1"/>
</dbReference>
<proteinExistence type="predicted"/>
<reference evidence="2" key="1">
    <citation type="submission" date="2023-09" db="EMBL/GenBank/DDBJ databases">
        <title>Paucibacter sp. APW11 Genome sequencing and assembly.</title>
        <authorList>
            <person name="Kim I."/>
        </authorList>
    </citation>
    <scope>NUCLEOTIDE SEQUENCE</scope>
    <source>
        <strain evidence="2">APW11</strain>
    </source>
</reference>
<dbReference type="EMBL" id="JAVXZY010000010">
    <property type="protein sequence ID" value="MDT9001691.1"/>
    <property type="molecule type" value="Genomic_DNA"/>
</dbReference>
<protein>
    <submittedName>
        <fullName evidence="2">DUF2799 domain-containing protein</fullName>
    </submittedName>
</protein>
<evidence type="ECO:0000256" key="1">
    <source>
        <dbReference type="SAM" id="Coils"/>
    </source>
</evidence>
<dbReference type="Proteomes" id="UP001246372">
    <property type="component" value="Unassembled WGS sequence"/>
</dbReference>
<comment type="caution">
    <text evidence="2">The sequence shown here is derived from an EMBL/GenBank/DDBJ whole genome shotgun (WGS) entry which is preliminary data.</text>
</comment>